<comment type="similarity">
    <text evidence="2 10 11">Belongs to the peptidase S8 family.</text>
</comment>
<dbReference type="InterPro" id="IPR023827">
    <property type="entry name" value="Peptidase_S8_Asp-AS"/>
</dbReference>
<evidence type="ECO:0000256" key="14">
    <source>
        <dbReference type="SAM" id="SignalP"/>
    </source>
</evidence>
<dbReference type="PANTHER" id="PTHR43806">
    <property type="entry name" value="PEPTIDASE S8"/>
    <property type="match status" value="1"/>
</dbReference>
<keyword evidence="3" id="KW-1003">Cell membrane</keyword>
<keyword evidence="17" id="KW-1185">Reference proteome</keyword>
<evidence type="ECO:0000313" key="16">
    <source>
        <dbReference type="EMBL" id="SCG80123.1"/>
    </source>
</evidence>
<keyword evidence="7 10" id="KW-0720">Serine protease</keyword>
<dbReference type="AlphaFoldDB" id="A0A1C5KBE3"/>
<evidence type="ECO:0000256" key="5">
    <source>
        <dbReference type="ARBA" id="ARBA00022692"/>
    </source>
</evidence>
<comment type="subcellular location">
    <subcellularLocation>
        <location evidence="1">Cell membrane</location>
        <topology evidence="1">Single-pass membrane protein</topology>
    </subcellularLocation>
</comment>
<evidence type="ECO:0000256" key="7">
    <source>
        <dbReference type="ARBA" id="ARBA00022825"/>
    </source>
</evidence>
<feature type="signal peptide" evidence="14">
    <location>
        <begin position="1"/>
        <end position="27"/>
    </location>
</feature>
<feature type="region of interest" description="Disordered" evidence="12">
    <location>
        <begin position="24"/>
        <end position="102"/>
    </location>
</feature>
<reference evidence="16 17" key="1">
    <citation type="submission" date="2016-06" db="EMBL/GenBank/DDBJ databases">
        <authorList>
            <person name="Kjaerup R.B."/>
            <person name="Dalgaard T.S."/>
            <person name="Juul-Madsen H.R."/>
        </authorList>
    </citation>
    <scope>NUCLEOTIDE SEQUENCE [LARGE SCALE GENOMIC DNA]</scope>
    <source>
        <strain evidence="16 17">DSM 43904</strain>
    </source>
</reference>
<dbReference type="PANTHER" id="PTHR43806:SF11">
    <property type="entry name" value="CEREVISIN-RELATED"/>
    <property type="match status" value="1"/>
</dbReference>
<evidence type="ECO:0000256" key="12">
    <source>
        <dbReference type="SAM" id="MobiDB-lite"/>
    </source>
</evidence>
<evidence type="ECO:0000259" key="15">
    <source>
        <dbReference type="Pfam" id="PF00082"/>
    </source>
</evidence>
<dbReference type="InterPro" id="IPR022398">
    <property type="entry name" value="Peptidase_S8_His-AS"/>
</dbReference>
<keyword evidence="9 13" id="KW-0472">Membrane</keyword>
<name>A0A1C5KBE3_9ACTN</name>
<feature type="active site" description="Charge relay system" evidence="10">
    <location>
        <position position="190"/>
    </location>
</feature>
<dbReference type="InterPro" id="IPR000209">
    <property type="entry name" value="Peptidase_S8/S53_dom"/>
</dbReference>
<dbReference type="GO" id="GO:0005886">
    <property type="term" value="C:plasma membrane"/>
    <property type="evidence" value="ECO:0007669"/>
    <property type="project" value="UniProtKB-SubCell"/>
</dbReference>
<evidence type="ECO:0000256" key="4">
    <source>
        <dbReference type="ARBA" id="ARBA00022670"/>
    </source>
</evidence>
<dbReference type="Pfam" id="PF00082">
    <property type="entry name" value="Peptidase_S8"/>
    <property type="match status" value="1"/>
</dbReference>
<feature type="active site" description="Charge relay system" evidence="10">
    <location>
        <position position="156"/>
    </location>
</feature>
<feature type="transmembrane region" description="Helical" evidence="13">
    <location>
        <begin position="450"/>
        <end position="471"/>
    </location>
</feature>
<feature type="domain" description="Peptidase S8/S53" evidence="15">
    <location>
        <begin position="147"/>
        <end position="402"/>
    </location>
</feature>
<dbReference type="PROSITE" id="PS00138">
    <property type="entry name" value="SUBTILASE_SER"/>
    <property type="match status" value="1"/>
</dbReference>
<accession>A0A1C5KBE3</accession>
<evidence type="ECO:0000256" key="6">
    <source>
        <dbReference type="ARBA" id="ARBA00022801"/>
    </source>
</evidence>
<protein>
    <submittedName>
        <fullName evidence="16">Type VII secretion-associated serine protease mycosin</fullName>
    </submittedName>
</protein>
<keyword evidence="4 10" id="KW-0645">Protease</keyword>
<dbReference type="EMBL" id="LT607750">
    <property type="protein sequence ID" value="SCG80123.1"/>
    <property type="molecule type" value="Genomic_DNA"/>
</dbReference>
<feature type="active site" description="Charge relay system" evidence="10">
    <location>
        <position position="354"/>
    </location>
</feature>
<dbReference type="Gene3D" id="3.40.50.200">
    <property type="entry name" value="Peptidase S8/S53 domain"/>
    <property type="match status" value="1"/>
</dbReference>
<dbReference type="InterPro" id="IPR023834">
    <property type="entry name" value="T7SS_pept_S8A_mycosin"/>
</dbReference>
<gene>
    <name evidence="16" type="ORF">GA0070609_6260</name>
</gene>
<dbReference type="Proteomes" id="UP000198217">
    <property type="component" value="Chromosome I"/>
</dbReference>
<dbReference type="GO" id="GO:0006508">
    <property type="term" value="P:proteolysis"/>
    <property type="evidence" value="ECO:0007669"/>
    <property type="project" value="UniProtKB-KW"/>
</dbReference>
<dbReference type="NCBIfam" id="TIGR03921">
    <property type="entry name" value="T7SS_mycosin"/>
    <property type="match status" value="1"/>
</dbReference>
<evidence type="ECO:0000313" key="17">
    <source>
        <dbReference type="Proteomes" id="UP000198217"/>
    </source>
</evidence>
<evidence type="ECO:0000256" key="10">
    <source>
        <dbReference type="PROSITE-ProRule" id="PRU01240"/>
    </source>
</evidence>
<feature type="compositionally biased region" description="Low complexity" evidence="12">
    <location>
        <begin position="24"/>
        <end position="44"/>
    </location>
</feature>
<dbReference type="InterPro" id="IPR050131">
    <property type="entry name" value="Peptidase_S8_subtilisin-like"/>
</dbReference>
<keyword evidence="6 10" id="KW-0378">Hydrolase</keyword>
<dbReference type="SUPFAM" id="SSF52743">
    <property type="entry name" value="Subtilisin-like"/>
    <property type="match status" value="1"/>
</dbReference>
<evidence type="ECO:0000256" key="8">
    <source>
        <dbReference type="ARBA" id="ARBA00022989"/>
    </source>
</evidence>
<evidence type="ECO:0000256" key="1">
    <source>
        <dbReference type="ARBA" id="ARBA00004162"/>
    </source>
</evidence>
<feature type="chain" id="PRO_5008720418" evidence="14">
    <location>
        <begin position="28"/>
        <end position="485"/>
    </location>
</feature>
<dbReference type="InterPro" id="IPR023828">
    <property type="entry name" value="Peptidase_S8_Ser-AS"/>
</dbReference>
<evidence type="ECO:0000256" key="13">
    <source>
        <dbReference type="SAM" id="Phobius"/>
    </source>
</evidence>
<dbReference type="PRINTS" id="PR00723">
    <property type="entry name" value="SUBTILISIN"/>
</dbReference>
<dbReference type="InterPro" id="IPR036852">
    <property type="entry name" value="Peptidase_S8/S53_dom_sf"/>
</dbReference>
<organism evidence="16 17">
    <name type="scientific">Micromonospora echinaurantiaca</name>
    <dbReference type="NCBI Taxonomy" id="47857"/>
    <lineage>
        <taxon>Bacteria</taxon>
        <taxon>Bacillati</taxon>
        <taxon>Actinomycetota</taxon>
        <taxon>Actinomycetes</taxon>
        <taxon>Micromonosporales</taxon>
        <taxon>Micromonosporaceae</taxon>
        <taxon>Micromonospora</taxon>
    </lineage>
</organism>
<keyword evidence="5 13" id="KW-0812">Transmembrane</keyword>
<dbReference type="InterPro" id="IPR015500">
    <property type="entry name" value="Peptidase_S8_subtilisin-rel"/>
</dbReference>
<keyword evidence="14" id="KW-0732">Signal</keyword>
<sequence>MSRSPARPLLATLAAVLATAPATPATALPDTPQPAAHAAAAPRQPHNPESAIPAAVTQRHPHNPASVIPATVPLRHPPNRKSAVPAGATPGLARAPEPAPQVTGGLHLARAAAPDCATPPAPVRPVSAPPWPQQRYAPERLSPLATGAGVTVAVVDSGVDRRHPQLAGRVLDGTDLLDPGGDGSSDCAGHGTGVASIIAAAPRPGIAFRGLAPGARILPVRVSEQQVVAGRESGRTVSAEEFARAIRWAVDHDADVLNLSVVLYADNPAVRAAIGYAVDRDVVVVAAAGNLHDSGDPRPYPAAYEGVLGVGAIGVDGSRSAFSQTGPYVDLVAPGSDVLMAAPGRGHHRAEGTSYAAPFVAATAALLRQYRPGLTAAEVAQRILATTDPAPGDGRGGGYGAGVLNPFRAVTETGGGVATRPRPATALADDRPDPAALAARARRATAQDRALLVASLAATVVAVAALAALVVPRGTRRRWRPADPA</sequence>
<dbReference type="PROSITE" id="PS00137">
    <property type="entry name" value="SUBTILASE_HIS"/>
    <property type="match status" value="1"/>
</dbReference>
<proteinExistence type="inferred from homology"/>
<dbReference type="PROSITE" id="PS00136">
    <property type="entry name" value="SUBTILASE_ASP"/>
    <property type="match status" value="1"/>
</dbReference>
<keyword evidence="8 13" id="KW-1133">Transmembrane helix</keyword>
<dbReference type="PROSITE" id="PS51892">
    <property type="entry name" value="SUBTILASE"/>
    <property type="match status" value="1"/>
</dbReference>
<evidence type="ECO:0000256" key="2">
    <source>
        <dbReference type="ARBA" id="ARBA00011073"/>
    </source>
</evidence>
<evidence type="ECO:0000256" key="9">
    <source>
        <dbReference type="ARBA" id="ARBA00023136"/>
    </source>
</evidence>
<evidence type="ECO:0000256" key="3">
    <source>
        <dbReference type="ARBA" id="ARBA00022475"/>
    </source>
</evidence>
<evidence type="ECO:0000256" key="11">
    <source>
        <dbReference type="RuleBase" id="RU003355"/>
    </source>
</evidence>
<dbReference type="GO" id="GO:0004252">
    <property type="term" value="F:serine-type endopeptidase activity"/>
    <property type="evidence" value="ECO:0007669"/>
    <property type="project" value="UniProtKB-UniRule"/>
</dbReference>